<gene>
    <name evidence="2" type="ORF">MPRI_07150</name>
</gene>
<proteinExistence type="predicted"/>
<feature type="region of interest" description="Disordered" evidence="1">
    <location>
        <begin position="1"/>
        <end position="22"/>
    </location>
</feature>
<dbReference type="Proteomes" id="UP000466578">
    <property type="component" value="Chromosome"/>
</dbReference>
<accession>A0ABN6ALA0</accession>
<evidence type="ECO:0000313" key="3">
    <source>
        <dbReference type="Proteomes" id="UP000466578"/>
    </source>
</evidence>
<keyword evidence="3" id="KW-1185">Reference proteome</keyword>
<sequence>MPEAGDSACVERNHRARRVHNGSDLHGTFSLRLNKAAQQSAQAFVRPWR</sequence>
<dbReference type="EMBL" id="AP022597">
    <property type="protein sequence ID" value="BBY68528.1"/>
    <property type="molecule type" value="Genomic_DNA"/>
</dbReference>
<name>A0ABN6ALA0_9MYCO</name>
<protein>
    <submittedName>
        <fullName evidence="2">Uncharacterized protein</fullName>
    </submittedName>
</protein>
<organism evidence="2 3">
    <name type="scientific">Mycobacterium paraintracellulare</name>
    <dbReference type="NCBI Taxonomy" id="1138383"/>
    <lineage>
        <taxon>Bacteria</taxon>
        <taxon>Bacillati</taxon>
        <taxon>Actinomycetota</taxon>
        <taxon>Actinomycetes</taxon>
        <taxon>Mycobacteriales</taxon>
        <taxon>Mycobacteriaceae</taxon>
        <taxon>Mycobacterium</taxon>
        <taxon>Mycobacterium avium complex (MAC)</taxon>
    </lineage>
</organism>
<evidence type="ECO:0000256" key="1">
    <source>
        <dbReference type="SAM" id="MobiDB-lite"/>
    </source>
</evidence>
<evidence type="ECO:0000313" key="2">
    <source>
        <dbReference type="EMBL" id="BBY68528.1"/>
    </source>
</evidence>
<reference evidence="2 3" key="1">
    <citation type="journal article" date="2019" name="Emerg. Microbes Infect.">
        <title>Comprehensive subspecies identification of 175 nontuberculous mycobacteria species based on 7547 genomic profiles.</title>
        <authorList>
            <person name="Matsumoto Y."/>
            <person name="Kinjo T."/>
            <person name="Motooka D."/>
            <person name="Nabeya D."/>
            <person name="Jung N."/>
            <person name="Uechi K."/>
            <person name="Horii T."/>
            <person name="Iida T."/>
            <person name="Fujita J."/>
            <person name="Nakamura S."/>
        </authorList>
    </citation>
    <scope>NUCLEOTIDE SEQUENCE [LARGE SCALE GENOMIC DNA]</scope>
    <source>
        <strain evidence="2 3">JCM 30622</strain>
    </source>
</reference>